<evidence type="ECO:0000313" key="8">
    <source>
        <dbReference type="EMBL" id="QDV26693.1"/>
    </source>
</evidence>
<evidence type="ECO:0000313" key="9">
    <source>
        <dbReference type="Proteomes" id="UP000318017"/>
    </source>
</evidence>
<evidence type="ECO:0000256" key="6">
    <source>
        <dbReference type="ARBA" id="ARBA00035023"/>
    </source>
</evidence>
<organism evidence="8 9">
    <name type="scientific">Aureliella helgolandensis</name>
    <dbReference type="NCBI Taxonomy" id="2527968"/>
    <lineage>
        <taxon>Bacteria</taxon>
        <taxon>Pseudomonadati</taxon>
        <taxon>Planctomycetota</taxon>
        <taxon>Planctomycetia</taxon>
        <taxon>Pirellulales</taxon>
        <taxon>Pirellulaceae</taxon>
        <taxon>Aureliella</taxon>
    </lineage>
</organism>
<dbReference type="Gene3D" id="3.10.180.50">
    <property type="match status" value="1"/>
</dbReference>
<evidence type="ECO:0000256" key="2">
    <source>
        <dbReference type="ARBA" id="ARBA00022964"/>
    </source>
</evidence>
<dbReference type="EC" id="1.13.11.93" evidence="6"/>
<dbReference type="KEGG" id="ahel:Q31a_50700"/>
<keyword evidence="4" id="KW-0408">Iron</keyword>
<dbReference type="GO" id="GO:0051213">
    <property type="term" value="F:dioxygenase activity"/>
    <property type="evidence" value="ECO:0007669"/>
    <property type="project" value="UniProtKB-KW"/>
</dbReference>
<dbReference type="PANTHER" id="PTHR31136:SF5">
    <property type="entry name" value="2-OXOADIPATE DIOXYGENASE_DECARBOXYLASE, CHLOROPLASTIC"/>
    <property type="match status" value="1"/>
</dbReference>
<dbReference type="CDD" id="cd16350">
    <property type="entry name" value="VOC_like"/>
    <property type="match status" value="1"/>
</dbReference>
<dbReference type="AlphaFoldDB" id="A0A518GDM6"/>
<dbReference type="Pfam" id="PF07063">
    <property type="entry name" value="HGLS"/>
    <property type="match status" value="1"/>
</dbReference>
<dbReference type="PANTHER" id="PTHR31136">
    <property type="entry name" value="DUF1338 DOMAIN-CONTAINING PROTEIN"/>
    <property type="match status" value="1"/>
</dbReference>
<keyword evidence="9" id="KW-1185">Reference proteome</keyword>
<proteinExistence type="inferred from homology"/>
<dbReference type="SMART" id="SM01150">
    <property type="entry name" value="DUF1338"/>
    <property type="match status" value="1"/>
</dbReference>
<comment type="similarity">
    <text evidence="5">Belongs to the 2-oxoadipate dioxygenase/decarboxylase family.</text>
</comment>
<dbReference type="EMBL" id="CP036298">
    <property type="protein sequence ID" value="QDV26693.1"/>
    <property type="molecule type" value="Genomic_DNA"/>
</dbReference>
<keyword evidence="2" id="KW-0223">Dioxygenase</keyword>
<evidence type="ECO:0000256" key="5">
    <source>
        <dbReference type="ARBA" id="ARBA00035013"/>
    </source>
</evidence>
<dbReference type="RefSeq" id="WP_145082975.1">
    <property type="nucleotide sequence ID" value="NZ_CP036298.1"/>
</dbReference>
<dbReference type="Proteomes" id="UP000318017">
    <property type="component" value="Chromosome"/>
</dbReference>
<gene>
    <name evidence="8" type="ORF">Q31a_50700</name>
</gene>
<evidence type="ECO:0000256" key="7">
    <source>
        <dbReference type="ARBA" id="ARBA00035045"/>
    </source>
</evidence>
<evidence type="ECO:0000256" key="1">
    <source>
        <dbReference type="ARBA" id="ARBA00001954"/>
    </source>
</evidence>
<accession>A0A518GDM6</accession>
<comment type="cofactor">
    <cofactor evidence="1">
        <name>Fe(2+)</name>
        <dbReference type="ChEBI" id="CHEBI:29033"/>
    </cofactor>
</comment>
<protein>
    <recommendedName>
        <fullName evidence="6">2-oxoadipate dioxygenase/decarboxylase</fullName>
        <ecNumber evidence="6">1.13.11.93</ecNumber>
    </recommendedName>
    <alternativeName>
        <fullName evidence="7">2-hydroxyglutarate synthase</fullName>
    </alternativeName>
</protein>
<evidence type="ECO:0000256" key="4">
    <source>
        <dbReference type="ARBA" id="ARBA00023004"/>
    </source>
</evidence>
<evidence type="ECO:0000256" key="3">
    <source>
        <dbReference type="ARBA" id="ARBA00023002"/>
    </source>
</evidence>
<dbReference type="InterPro" id="IPR009770">
    <property type="entry name" value="HGLS"/>
</dbReference>
<name>A0A518GDM6_9BACT</name>
<dbReference type="OrthoDB" id="506370at2"/>
<sequence length="310" mass="35544">MPPTNPQLLDDILHGLLRRYGTRVPDVERVMEILRSASLIKSAEDIENDHIAFRTLGVPHLGIQSLEKIFLHVGYQRRDAYTFPHKKLDAFWYAPPAEHYPRIFISELRVEQLSPASQTTIASYVCQIDSDPVDQLDLNNASQVDNFLHTSLWRRPSWNDYEQLRQESEYAAWVIYNRYYLNHFTISVHNLPPPYNSVATLNRLLQQHGISLNDSGGIVKQSPDGLLLQSSSVAEMVQAEFDDGQGGIETHPIAGSYIEFAERRVLPAFQHLPATDLRRAHRREGFEAGNADKIFESTYTEQTHRIPKRK</sequence>
<keyword evidence="3" id="KW-0560">Oxidoreductase</keyword>
<reference evidence="8 9" key="1">
    <citation type="submission" date="2019-02" db="EMBL/GenBank/DDBJ databases">
        <title>Deep-cultivation of Planctomycetes and their phenomic and genomic characterization uncovers novel biology.</title>
        <authorList>
            <person name="Wiegand S."/>
            <person name="Jogler M."/>
            <person name="Boedeker C."/>
            <person name="Pinto D."/>
            <person name="Vollmers J."/>
            <person name="Rivas-Marin E."/>
            <person name="Kohn T."/>
            <person name="Peeters S.H."/>
            <person name="Heuer A."/>
            <person name="Rast P."/>
            <person name="Oberbeckmann S."/>
            <person name="Bunk B."/>
            <person name="Jeske O."/>
            <person name="Meyerdierks A."/>
            <person name="Storesund J.E."/>
            <person name="Kallscheuer N."/>
            <person name="Luecker S."/>
            <person name="Lage O.M."/>
            <person name="Pohl T."/>
            <person name="Merkel B.J."/>
            <person name="Hornburger P."/>
            <person name="Mueller R.-W."/>
            <person name="Bruemmer F."/>
            <person name="Labrenz M."/>
            <person name="Spormann A.M."/>
            <person name="Op den Camp H."/>
            <person name="Overmann J."/>
            <person name="Amann R."/>
            <person name="Jetten M.S.M."/>
            <person name="Mascher T."/>
            <person name="Medema M.H."/>
            <person name="Devos D.P."/>
            <person name="Kaster A.-K."/>
            <person name="Ovreas L."/>
            <person name="Rohde M."/>
            <person name="Galperin M.Y."/>
            <person name="Jogler C."/>
        </authorList>
    </citation>
    <scope>NUCLEOTIDE SEQUENCE [LARGE SCALE GENOMIC DNA]</scope>
    <source>
        <strain evidence="8 9">Q31a</strain>
    </source>
</reference>